<evidence type="ECO:0000313" key="3">
    <source>
        <dbReference type="Proteomes" id="UP000001095"/>
    </source>
</evidence>
<sequence length="47" mass="5034">MVSDFILLGLSVRWVSYVPPLCACAFGVFADLAVLGLFVDMGLGLAW</sequence>
<dbReference type="EMBL" id="AGWY01000003">
    <property type="protein sequence ID" value="EKS40413.1"/>
    <property type="molecule type" value="Genomic_DNA"/>
</dbReference>
<reference evidence="2 3" key="1">
    <citation type="submission" date="2012-04" db="EMBL/GenBank/DDBJ databases">
        <title>The Genome Sequence of Afipia clevelandensis ATCC 49720.</title>
        <authorList>
            <consortium name="The Broad Institute Genome Sequencing Platform"/>
            <person name="Earl A."/>
            <person name="Ward D."/>
            <person name="Feldgarden M."/>
            <person name="Gevers D."/>
            <person name="Huys G."/>
            <person name="Walker B."/>
            <person name="Young S.K."/>
            <person name="Zeng Q."/>
            <person name="Gargeya S."/>
            <person name="Fitzgerald M."/>
            <person name="Haas B."/>
            <person name="Abouelleil A."/>
            <person name="Alvarado L."/>
            <person name="Arachchi H.M."/>
            <person name="Berlin A."/>
            <person name="Chapman S.B."/>
            <person name="Goldberg J."/>
            <person name="Griggs A."/>
            <person name="Gujja S."/>
            <person name="Hansen M."/>
            <person name="Howarth C."/>
            <person name="Imamovic A."/>
            <person name="Larimer J."/>
            <person name="McCowen C."/>
            <person name="Montmayeur A."/>
            <person name="Murphy C."/>
            <person name="Neiman D."/>
            <person name="Pearson M."/>
            <person name="Priest M."/>
            <person name="Roberts A."/>
            <person name="Saif S."/>
            <person name="Shea T."/>
            <person name="Sisk P."/>
            <person name="Sykes S."/>
            <person name="Wortman J."/>
            <person name="Nusbaum C."/>
            <person name="Birren B."/>
        </authorList>
    </citation>
    <scope>NUCLEOTIDE SEQUENCE [LARGE SCALE GENOMIC DNA]</scope>
    <source>
        <strain evidence="2 3">ATCC 49720</strain>
    </source>
</reference>
<protein>
    <submittedName>
        <fullName evidence="2">Uncharacterized protein</fullName>
    </submittedName>
</protein>
<keyword evidence="1" id="KW-0812">Transmembrane</keyword>
<feature type="transmembrane region" description="Helical" evidence="1">
    <location>
        <begin position="17"/>
        <end position="39"/>
    </location>
</feature>
<dbReference type="AlphaFoldDB" id="K8PPY5"/>
<accession>K8PPY5</accession>
<dbReference type="HOGENOM" id="CLU_3163766_0_0_5"/>
<comment type="caution">
    <text evidence="2">The sequence shown here is derived from an EMBL/GenBank/DDBJ whole genome shotgun (WGS) entry which is preliminary data.</text>
</comment>
<organism evidence="2 3">
    <name type="scientific">Afipia clevelandensis ATCC 49720</name>
    <dbReference type="NCBI Taxonomy" id="883079"/>
    <lineage>
        <taxon>Bacteria</taxon>
        <taxon>Pseudomonadati</taxon>
        <taxon>Pseudomonadota</taxon>
        <taxon>Alphaproteobacteria</taxon>
        <taxon>Hyphomicrobiales</taxon>
        <taxon>Nitrobacteraceae</taxon>
        <taxon>Afipia</taxon>
    </lineage>
</organism>
<name>K8PPY5_9BRAD</name>
<proteinExistence type="predicted"/>
<evidence type="ECO:0000313" key="2">
    <source>
        <dbReference type="EMBL" id="EKS40413.1"/>
    </source>
</evidence>
<dbReference type="Proteomes" id="UP000001095">
    <property type="component" value="Unassembled WGS sequence"/>
</dbReference>
<gene>
    <name evidence="2" type="ORF">HMPREF9696_00864</name>
</gene>
<evidence type="ECO:0000256" key="1">
    <source>
        <dbReference type="SAM" id="Phobius"/>
    </source>
</evidence>
<keyword evidence="1" id="KW-0472">Membrane</keyword>
<keyword evidence="1" id="KW-1133">Transmembrane helix</keyword>
<keyword evidence="3" id="KW-1185">Reference proteome</keyword>